<dbReference type="InParanoid" id="A0A804Q862"/>
<keyword evidence="3" id="KW-0862">Zinc</keyword>
<reference evidence="5" key="3">
    <citation type="submission" date="2021-05" db="UniProtKB">
        <authorList>
            <consortium name="EnsemblPlants"/>
        </authorList>
    </citation>
    <scope>IDENTIFICATION</scope>
    <source>
        <strain evidence="5">cv. B73</strain>
    </source>
</reference>
<feature type="domain" description="C3H1-type" evidence="4">
    <location>
        <begin position="1"/>
        <end position="21"/>
    </location>
</feature>
<reference evidence="6" key="1">
    <citation type="submission" date="2015-12" db="EMBL/GenBank/DDBJ databases">
        <title>Update maize B73 reference genome by single molecule sequencing technologies.</title>
        <authorList>
            <consortium name="Maize Genome Sequencing Project"/>
            <person name="Ware D."/>
        </authorList>
    </citation>
    <scope>NUCLEOTIDE SEQUENCE [LARGE SCALE GENOMIC DNA]</scope>
    <source>
        <strain evidence="6">cv. B73</strain>
    </source>
</reference>
<dbReference type="Gene3D" id="3.30.310.210">
    <property type="match status" value="1"/>
</dbReference>
<dbReference type="InterPro" id="IPR004087">
    <property type="entry name" value="KH_dom"/>
</dbReference>
<name>A0A804Q862_MAIZE</name>
<keyword evidence="3" id="KW-0479">Metal-binding</keyword>
<dbReference type="SUPFAM" id="SSF54791">
    <property type="entry name" value="Eukaryotic type KH-domain (KH-domain type I)"/>
    <property type="match status" value="1"/>
</dbReference>
<dbReference type="GO" id="GO:0008270">
    <property type="term" value="F:zinc ion binding"/>
    <property type="evidence" value="ECO:0007669"/>
    <property type="project" value="UniProtKB-KW"/>
</dbReference>
<keyword evidence="1" id="KW-0677">Repeat</keyword>
<feature type="zinc finger region" description="C3H1-type" evidence="3">
    <location>
        <begin position="1"/>
        <end position="21"/>
    </location>
</feature>
<dbReference type="PROSITE" id="PS50084">
    <property type="entry name" value="KH_TYPE_1"/>
    <property type="match status" value="1"/>
</dbReference>
<dbReference type="PROSITE" id="PS50103">
    <property type="entry name" value="ZF_C3H1"/>
    <property type="match status" value="1"/>
</dbReference>
<dbReference type="InterPro" id="IPR036612">
    <property type="entry name" value="KH_dom_type_1_sf"/>
</dbReference>
<evidence type="ECO:0000256" key="1">
    <source>
        <dbReference type="ARBA" id="ARBA00022737"/>
    </source>
</evidence>
<dbReference type="GO" id="GO:0003723">
    <property type="term" value="F:RNA binding"/>
    <property type="evidence" value="ECO:0007669"/>
    <property type="project" value="UniProtKB-UniRule"/>
</dbReference>
<dbReference type="Proteomes" id="UP000007305">
    <property type="component" value="Chromosome 7"/>
</dbReference>
<evidence type="ECO:0000256" key="2">
    <source>
        <dbReference type="PROSITE-ProRule" id="PRU00117"/>
    </source>
</evidence>
<keyword evidence="2" id="KW-0694">RNA-binding</keyword>
<dbReference type="EnsemblPlants" id="Zm00001eb306740_T001">
    <property type="protein sequence ID" value="Zm00001eb306740_P001"/>
    <property type="gene ID" value="Zm00001eb306740"/>
</dbReference>
<accession>A0A804Q862</accession>
<evidence type="ECO:0000313" key="5">
    <source>
        <dbReference type="EnsemblPlants" id="Zm00001eb306740_P001"/>
    </source>
</evidence>
<dbReference type="InterPro" id="IPR004088">
    <property type="entry name" value="KH_dom_type_1"/>
</dbReference>
<keyword evidence="6" id="KW-1185">Reference proteome</keyword>
<protein>
    <recommendedName>
        <fullName evidence="4">C3H1-type domain-containing protein</fullName>
    </recommendedName>
</protein>
<keyword evidence="3" id="KW-0863">Zinc-finger</keyword>
<sequence length="266" mass="28972">MYYACGYCKNGSSCRFFHGVPEDDAAEREMAVMRAKALAAAPPTQQQQLMASAYPFSPSPKGGVSLSFLIQQHQQQQSETQRAAHLSNPLMVDIRVGVIIRKAGETIRYIQLQSGAKIQVTRDHEAELGALTRQVELSGKPEQISKAEQLIKEVLAEADVGSSGAGSGGQKYNATQQGAETFQMKIANNKVYTLFYLDKGGTDYWEGGETIKSMQTNSGARIQGNFNLIMSYNSTNNHGVYDESEQSIHVLTQAGSVQKANSVQVP</sequence>
<evidence type="ECO:0000313" key="6">
    <source>
        <dbReference type="Proteomes" id="UP000007305"/>
    </source>
</evidence>
<dbReference type="PANTHER" id="PTHR10288">
    <property type="entry name" value="KH DOMAIN CONTAINING RNA BINDING PROTEIN"/>
    <property type="match status" value="1"/>
</dbReference>
<dbReference type="AlphaFoldDB" id="A0A804Q862"/>
<dbReference type="Pfam" id="PF00013">
    <property type="entry name" value="KH_1"/>
    <property type="match status" value="1"/>
</dbReference>
<organism evidence="5 6">
    <name type="scientific">Zea mays</name>
    <name type="common">Maize</name>
    <dbReference type="NCBI Taxonomy" id="4577"/>
    <lineage>
        <taxon>Eukaryota</taxon>
        <taxon>Viridiplantae</taxon>
        <taxon>Streptophyta</taxon>
        <taxon>Embryophyta</taxon>
        <taxon>Tracheophyta</taxon>
        <taxon>Spermatophyta</taxon>
        <taxon>Magnoliopsida</taxon>
        <taxon>Liliopsida</taxon>
        <taxon>Poales</taxon>
        <taxon>Poaceae</taxon>
        <taxon>PACMAD clade</taxon>
        <taxon>Panicoideae</taxon>
        <taxon>Andropogonodae</taxon>
        <taxon>Andropogoneae</taxon>
        <taxon>Tripsacinae</taxon>
        <taxon>Zea</taxon>
    </lineage>
</organism>
<dbReference type="Gramene" id="Zm00001eb306740_T001">
    <property type="protein sequence ID" value="Zm00001eb306740_P001"/>
    <property type="gene ID" value="Zm00001eb306740"/>
</dbReference>
<dbReference type="SMART" id="SM00322">
    <property type="entry name" value="KH"/>
    <property type="match status" value="1"/>
</dbReference>
<reference evidence="5" key="2">
    <citation type="submission" date="2019-07" db="EMBL/GenBank/DDBJ databases">
        <authorList>
            <person name="Seetharam A."/>
            <person name="Woodhouse M."/>
            <person name="Cannon E."/>
        </authorList>
    </citation>
    <scope>NUCLEOTIDE SEQUENCE [LARGE SCALE GENOMIC DNA]</scope>
    <source>
        <strain evidence="5">cv. B73</strain>
    </source>
</reference>
<evidence type="ECO:0000259" key="4">
    <source>
        <dbReference type="PROSITE" id="PS50103"/>
    </source>
</evidence>
<evidence type="ECO:0000256" key="3">
    <source>
        <dbReference type="PROSITE-ProRule" id="PRU00723"/>
    </source>
</evidence>
<proteinExistence type="predicted"/>
<dbReference type="InterPro" id="IPR000571">
    <property type="entry name" value="Znf_CCCH"/>
</dbReference>